<dbReference type="GeneID" id="72190192"/>
<accession>A0A8U0ID86</accession>
<sequence>MATDYGSVTLWLVILAAGVGTFLIRFSFIGLFGLLDDVPAVVERALRFVPAAVLAALVAPQLVVVDGSVALSPANPRLLAGALAALVAWRTEDVLATLVAGMAGLWLLTFAFG</sequence>
<reference evidence="2" key="1">
    <citation type="submission" date="2022-04" db="EMBL/GenBank/DDBJ databases">
        <title>Diverse halophilic archaea isolated from saline environments.</title>
        <authorList>
            <person name="Cui H.-L."/>
        </authorList>
    </citation>
    <scope>NUCLEOTIDE SEQUENCE</scope>
    <source>
        <strain evidence="2">XZYJT40</strain>
    </source>
</reference>
<feature type="transmembrane region" description="Helical" evidence="1">
    <location>
        <begin position="12"/>
        <end position="35"/>
    </location>
</feature>
<evidence type="ECO:0000313" key="3">
    <source>
        <dbReference type="Proteomes" id="UP000830434"/>
    </source>
</evidence>
<gene>
    <name evidence="2" type="ORF">M0R88_10015</name>
</gene>
<dbReference type="InterPro" id="IPR008407">
    <property type="entry name" value="Brnchd-chn_aa_trnsp_AzlD"/>
</dbReference>
<dbReference type="AlphaFoldDB" id="A0A8U0ID86"/>
<proteinExistence type="predicted"/>
<dbReference type="RefSeq" id="WP_248653372.1">
    <property type="nucleotide sequence ID" value="NZ_CP096658.1"/>
</dbReference>
<organism evidence="2 3">
    <name type="scientific">Halorussus gelatinilyticus</name>
    <dbReference type="NCBI Taxonomy" id="2937524"/>
    <lineage>
        <taxon>Archaea</taxon>
        <taxon>Methanobacteriati</taxon>
        <taxon>Methanobacteriota</taxon>
        <taxon>Stenosarchaea group</taxon>
        <taxon>Halobacteria</taxon>
        <taxon>Halobacteriales</taxon>
        <taxon>Haladaptataceae</taxon>
        <taxon>Halorussus</taxon>
    </lineage>
</organism>
<dbReference type="EMBL" id="CP096658">
    <property type="protein sequence ID" value="UPV98867.1"/>
    <property type="molecule type" value="Genomic_DNA"/>
</dbReference>
<evidence type="ECO:0000256" key="1">
    <source>
        <dbReference type="SAM" id="Phobius"/>
    </source>
</evidence>
<keyword evidence="1" id="KW-1133">Transmembrane helix</keyword>
<dbReference type="Proteomes" id="UP000830434">
    <property type="component" value="Chromosome"/>
</dbReference>
<protein>
    <submittedName>
        <fullName evidence="2">AzlD domain-containing protein</fullName>
    </submittedName>
</protein>
<feature type="transmembrane region" description="Helical" evidence="1">
    <location>
        <begin position="47"/>
        <end position="74"/>
    </location>
</feature>
<keyword evidence="1" id="KW-0472">Membrane</keyword>
<evidence type="ECO:0000313" key="2">
    <source>
        <dbReference type="EMBL" id="UPV98867.1"/>
    </source>
</evidence>
<dbReference type="Pfam" id="PF05437">
    <property type="entry name" value="AzlD"/>
    <property type="match status" value="1"/>
</dbReference>
<keyword evidence="3" id="KW-1185">Reference proteome</keyword>
<name>A0A8U0ID86_9EURY</name>
<keyword evidence="1" id="KW-0812">Transmembrane</keyword>
<dbReference type="KEGG" id="haxz:M0R88_10015"/>
<feature type="transmembrane region" description="Helical" evidence="1">
    <location>
        <begin position="94"/>
        <end position="112"/>
    </location>
</feature>